<keyword evidence="7" id="KW-1185">Reference proteome</keyword>
<dbReference type="Gene3D" id="3.40.50.300">
    <property type="entry name" value="P-loop containing nucleotide triphosphate hydrolases"/>
    <property type="match status" value="1"/>
</dbReference>
<keyword evidence="6" id="KW-0067">ATP-binding</keyword>
<evidence type="ECO:0000313" key="6">
    <source>
        <dbReference type="EMBL" id="TSB45534.1"/>
    </source>
</evidence>
<dbReference type="InterPro" id="IPR001650">
    <property type="entry name" value="Helicase_C-like"/>
</dbReference>
<keyword evidence="2" id="KW-0862">Zinc</keyword>
<reference evidence="6 7" key="1">
    <citation type="submission" date="2019-07" db="EMBL/GenBank/DDBJ databases">
        <authorList>
            <person name="Park Y.J."/>
            <person name="Jeong S.E."/>
            <person name="Jung H.S."/>
        </authorList>
    </citation>
    <scope>NUCLEOTIDE SEQUENCE [LARGE SCALE GENOMIC DNA]</scope>
    <source>
        <strain evidence="7">P16(2019)</strain>
    </source>
</reference>
<dbReference type="PANTHER" id="PTHR10799">
    <property type="entry name" value="SNF2/RAD54 HELICASE FAMILY"/>
    <property type="match status" value="1"/>
</dbReference>
<dbReference type="PROSITE" id="PS51194">
    <property type="entry name" value="HELICASE_CTER"/>
    <property type="match status" value="1"/>
</dbReference>
<feature type="domain" description="Helicase C-terminal" evidence="5">
    <location>
        <begin position="904"/>
        <end position="1071"/>
    </location>
</feature>
<dbReference type="SMART" id="SM00490">
    <property type="entry name" value="HELICc"/>
    <property type="match status" value="1"/>
</dbReference>
<proteinExistence type="predicted"/>
<evidence type="ECO:0000259" key="5">
    <source>
        <dbReference type="PROSITE" id="PS51194"/>
    </source>
</evidence>
<dbReference type="PROSITE" id="PS51192">
    <property type="entry name" value="HELICASE_ATP_BIND_1"/>
    <property type="match status" value="1"/>
</dbReference>
<feature type="domain" description="Helicase ATP-binding" evidence="4">
    <location>
        <begin position="633"/>
        <end position="793"/>
    </location>
</feature>
<dbReference type="Pfam" id="PF08455">
    <property type="entry name" value="SNF2_assoc"/>
    <property type="match status" value="1"/>
</dbReference>
<feature type="domain" description="SWIM-type" evidence="3">
    <location>
        <begin position="63"/>
        <end position="101"/>
    </location>
</feature>
<dbReference type="CDD" id="cd18793">
    <property type="entry name" value="SF2_C_SNF"/>
    <property type="match status" value="1"/>
</dbReference>
<dbReference type="Pfam" id="PF04434">
    <property type="entry name" value="SWIM"/>
    <property type="match status" value="1"/>
</dbReference>
<keyword evidence="2" id="KW-0479">Metal-binding</keyword>
<evidence type="ECO:0000313" key="7">
    <source>
        <dbReference type="Proteomes" id="UP000318521"/>
    </source>
</evidence>
<dbReference type="GO" id="GO:0016787">
    <property type="term" value="F:hydrolase activity"/>
    <property type="evidence" value="ECO:0007669"/>
    <property type="project" value="UniProtKB-KW"/>
</dbReference>
<dbReference type="RefSeq" id="WP_143849723.1">
    <property type="nucleotide sequence ID" value="NZ_VLXZ01000010.1"/>
</dbReference>
<evidence type="ECO:0000256" key="1">
    <source>
        <dbReference type="ARBA" id="ARBA00022801"/>
    </source>
</evidence>
<dbReference type="InterPro" id="IPR007527">
    <property type="entry name" value="Znf_SWIM"/>
</dbReference>
<keyword evidence="6" id="KW-0347">Helicase</keyword>
<evidence type="ECO:0000259" key="4">
    <source>
        <dbReference type="PROSITE" id="PS51192"/>
    </source>
</evidence>
<dbReference type="InterPro" id="IPR014001">
    <property type="entry name" value="Helicase_ATP-bd"/>
</dbReference>
<dbReference type="GO" id="GO:0005524">
    <property type="term" value="F:ATP binding"/>
    <property type="evidence" value="ECO:0007669"/>
    <property type="project" value="InterPro"/>
</dbReference>
<accession>A0A553ZVN5</accession>
<dbReference type="Proteomes" id="UP000318521">
    <property type="component" value="Unassembled WGS sequence"/>
</dbReference>
<dbReference type="InterPro" id="IPR013663">
    <property type="entry name" value="Helicase_SWF/SNF/SWI_bac"/>
</dbReference>
<dbReference type="GO" id="GO:0004386">
    <property type="term" value="F:helicase activity"/>
    <property type="evidence" value="ECO:0007669"/>
    <property type="project" value="UniProtKB-KW"/>
</dbReference>
<keyword evidence="6" id="KW-0547">Nucleotide-binding</keyword>
<dbReference type="FunFam" id="3.40.50.300:FF:000533">
    <property type="entry name" value="Helicase, Snf2 family"/>
    <property type="match status" value="1"/>
</dbReference>
<evidence type="ECO:0000259" key="3">
    <source>
        <dbReference type="PROSITE" id="PS50966"/>
    </source>
</evidence>
<organism evidence="6 7">
    <name type="scientific">Alkalicoccobacillus porphyridii</name>
    <dbReference type="NCBI Taxonomy" id="2597270"/>
    <lineage>
        <taxon>Bacteria</taxon>
        <taxon>Bacillati</taxon>
        <taxon>Bacillota</taxon>
        <taxon>Bacilli</taxon>
        <taxon>Bacillales</taxon>
        <taxon>Bacillaceae</taxon>
        <taxon>Alkalicoccobacillus</taxon>
    </lineage>
</organism>
<dbReference type="PROSITE" id="PS50966">
    <property type="entry name" value="ZF_SWIM"/>
    <property type="match status" value="1"/>
</dbReference>
<dbReference type="AlphaFoldDB" id="A0A553ZVN5"/>
<sequence length="1071" mass="122432">MFYVNKDAVSESSIKELAANSQVYQRGFQYYRDESVSPLVWNDARSDRPAVEAEVYGSDDYLTTVYFSKDGLIIDEDCSCPAFDNYDGLCKHLVATLLEINYFVNKVPAPVTEPKTSSGFELISAFQKQSQINRMPQQSKIPVSMEFELFFRTDYYNQLIDTLEIRAKVGENRLYVIQELSSFVRSVHLGLKREFTKNFTYDPAIYEIQTEDRAVLELILKIDTAKQSDSMYPSARSKNYSIPLWFTHELLELLSTRNVVTGYRRHRPQAMTILPKELFKPIDIHLTKLDQGELASLQLRHEYDFFAKEFRAIMSDHILYLLTTEQANILETLVINKKYNENQLLAEFHQSEMEAFCSIILPQINQIANVDIDQELASLIQHEPLQAKLHLDTQNGLLTVKITFQYGVHILHPLDEKEEQIDSSVILVRDVEKEAIILELLHSYPFIRNEDHYLLDDEDLFAPFLFEQVPVLQEYMEVYTTSGIRQMITPLNRPPAVTIAQNEKSNWLDIHFSLDGIPTEEMSEVLQALRSKQTYYKLKSGSFLNFKEDQFTNMKDALNQLGPEKGALSENLSVPLYKALSLEEESAAAMKLSSQLRDLLRNINRPDFMEGNKPEGITADLREYQLTGYRWLSTLESVGLGGVLADDMGLGKTLQTITFIQGVLNKRPHASILVIAPASLIYNWQREFQRFAPGIDVELLVGSKAERTQKKNESTASVWITSYPLIQRDSELYNDKSMDILILDEAQAIKNDTSKTAKSVRAIQASSTFALTGTPIENRLDELYSLFHTLLPGSLGTKKAFKEMQSSDIAKRVNPFILRRMKKDVLTELPDKIELTQYIDLTDDQKKLYAVQVKELTKDVKEASRTGQFQEKRMQFLAGLTKLRQICCHPNLVAGTNQSYTSGKLDRLVEYVEEGLAAGQRMVIFSQFTSMLAIIRETFAKKEWTYHYLDGQTPTAERLQLTERFNKGEHELFLISMKAGGTGLNLTGGDTVILYDTWWNPAVEQQAADRVYRFGQKKNVQVVKFISTGTIEEKMLALQEKKKHLIEEVIHSGEKTGTSLTAEEIQELLLT</sequence>
<dbReference type="InterPro" id="IPR038718">
    <property type="entry name" value="SNF2-like_sf"/>
</dbReference>
<dbReference type="SUPFAM" id="SSF52540">
    <property type="entry name" value="P-loop containing nucleoside triphosphate hydrolases"/>
    <property type="match status" value="2"/>
</dbReference>
<name>A0A553ZVN5_9BACI</name>
<dbReference type="GO" id="GO:0008270">
    <property type="term" value="F:zinc ion binding"/>
    <property type="evidence" value="ECO:0007669"/>
    <property type="project" value="UniProtKB-KW"/>
</dbReference>
<keyword evidence="1" id="KW-0378">Hydrolase</keyword>
<dbReference type="InterPro" id="IPR049730">
    <property type="entry name" value="SNF2/RAD54-like_C"/>
</dbReference>
<dbReference type="SMART" id="SM00487">
    <property type="entry name" value="DEXDc"/>
    <property type="match status" value="1"/>
</dbReference>
<comment type="caution">
    <text evidence="6">The sequence shown here is derived from an EMBL/GenBank/DDBJ whole genome shotgun (WGS) entry which is preliminary data.</text>
</comment>
<dbReference type="Pfam" id="PF00176">
    <property type="entry name" value="SNF2-rel_dom"/>
    <property type="match status" value="1"/>
</dbReference>
<dbReference type="OrthoDB" id="9760715at2"/>
<gene>
    <name evidence="6" type="ORF">FN960_15290</name>
</gene>
<dbReference type="InterPro" id="IPR000330">
    <property type="entry name" value="SNF2_N"/>
</dbReference>
<evidence type="ECO:0000256" key="2">
    <source>
        <dbReference type="PROSITE-ProRule" id="PRU00325"/>
    </source>
</evidence>
<dbReference type="EMBL" id="VLXZ01000010">
    <property type="protein sequence ID" value="TSB45534.1"/>
    <property type="molecule type" value="Genomic_DNA"/>
</dbReference>
<dbReference type="Gene3D" id="3.40.50.10810">
    <property type="entry name" value="Tandem AAA-ATPase domain"/>
    <property type="match status" value="1"/>
</dbReference>
<dbReference type="Pfam" id="PF00271">
    <property type="entry name" value="Helicase_C"/>
    <property type="match status" value="1"/>
</dbReference>
<keyword evidence="2" id="KW-0863">Zinc-finger</keyword>
<protein>
    <submittedName>
        <fullName evidence="6">DEAD/DEAH box helicase</fullName>
    </submittedName>
</protein>
<dbReference type="InterPro" id="IPR027417">
    <property type="entry name" value="P-loop_NTPase"/>
</dbReference>